<accession>A0A7R8VPU9</accession>
<protein>
    <recommendedName>
        <fullName evidence="1">Dynein heavy chain ATP-binding dynein motor region domain-containing protein</fullName>
    </recommendedName>
</protein>
<proteinExistence type="predicted"/>
<dbReference type="Gene3D" id="1.10.8.1220">
    <property type="match status" value="1"/>
</dbReference>
<dbReference type="Gene3D" id="6.10.140.1060">
    <property type="match status" value="1"/>
</dbReference>
<dbReference type="GO" id="GO:0045505">
    <property type="term" value="F:dynein intermediate chain binding"/>
    <property type="evidence" value="ECO:0007669"/>
    <property type="project" value="InterPro"/>
</dbReference>
<dbReference type="PANTHER" id="PTHR22878">
    <property type="entry name" value="DYNEIN HEAVY CHAIN 6, AXONEMAL-LIKE-RELATED"/>
    <property type="match status" value="1"/>
</dbReference>
<dbReference type="InterPro" id="IPR035706">
    <property type="entry name" value="AAA_9"/>
</dbReference>
<organism evidence="2">
    <name type="scientific">Timema douglasi</name>
    <name type="common">Walking stick</name>
    <dbReference type="NCBI Taxonomy" id="61478"/>
    <lineage>
        <taxon>Eukaryota</taxon>
        <taxon>Metazoa</taxon>
        <taxon>Ecdysozoa</taxon>
        <taxon>Arthropoda</taxon>
        <taxon>Hexapoda</taxon>
        <taxon>Insecta</taxon>
        <taxon>Pterygota</taxon>
        <taxon>Neoptera</taxon>
        <taxon>Polyneoptera</taxon>
        <taxon>Phasmatodea</taxon>
        <taxon>Timematodea</taxon>
        <taxon>Timematoidea</taxon>
        <taxon>Timematidae</taxon>
        <taxon>Timema</taxon>
    </lineage>
</organism>
<dbReference type="Gene3D" id="3.40.50.300">
    <property type="entry name" value="P-loop containing nucleotide triphosphate hydrolases"/>
    <property type="match status" value="1"/>
</dbReference>
<dbReference type="Pfam" id="PF12781">
    <property type="entry name" value="AAA_9"/>
    <property type="match status" value="2"/>
</dbReference>
<dbReference type="InterPro" id="IPR027417">
    <property type="entry name" value="P-loop_NTPase"/>
</dbReference>
<dbReference type="GO" id="GO:0007018">
    <property type="term" value="P:microtubule-based movement"/>
    <property type="evidence" value="ECO:0007669"/>
    <property type="project" value="InterPro"/>
</dbReference>
<dbReference type="PANTHER" id="PTHR22878:SF68">
    <property type="entry name" value="DYNEIN HEAVY CHAIN 6, AXONEMAL-LIKE"/>
    <property type="match status" value="1"/>
</dbReference>
<dbReference type="AlphaFoldDB" id="A0A7R8VPU9"/>
<evidence type="ECO:0000259" key="1">
    <source>
        <dbReference type="Pfam" id="PF12781"/>
    </source>
</evidence>
<sequence length="353" mass="40031">MVTNVPGQCSRWSLLVDPQGQANKWIKSMEKLRNLRVIKFSDSDYMKVIEQSVEAGTPVLLENVGEELEPPLEPLLARQIYKQGQYVVTAGQTDLQTGSVCGHCWPDRSTNRVSNTFYINLGDNTVEYKPEFRFYMTSKLRNPHFLPEVFNSVTIVNFALTIEGLEDQLLGIVVAKERPDLEDKRQELIVQSAANEKLLKQVEDSILITLSGTEGNILENESAIEVLDSSKVRMKGLDSSKVRMKGLESSKVRMKGLESSKVRMKGLESSKMMYPAFAQILSLGIVQRQEAAKDTKLKIDSFRLSYRPIARHSAVLYYCITDLPNVDPMYQYSLVWFINLYTMSIESRYSTGT</sequence>
<feature type="domain" description="Dynein heavy chain ATP-binding dynein motor region" evidence="1">
    <location>
        <begin position="8"/>
        <end position="94"/>
    </location>
</feature>
<name>A0A7R8VPU9_TIMDO</name>
<feature type="domain" description="Dynein heavy chain ATP-binding dynein motor region" evidence="1">
    <location>
        <begin position="114"/>
        <end position="233"/>
    </location>
</feature>
<evidence type="ECO:0000313" key="2">
    <source>
        <dbReference type="EMBL" id="CAD7201448.1"/>
    </source>
</evidence>
<dbReference type="InterPro" id="IPR026983">
    <property type="entry name" value="DHC"/>
</dbReference>
<dbReference type="GO" id="GO:0030286">
    <property type="term" value="C:dynein complex"/>
    <property type="evidence" value="ECO:0007669"/>
    <property type="project" value="InterPro"/>
</dbReference>
<dbReference type="EMBL" id="OA568369">
    <property type="protein sequence ID" value="CAD7201448.1"/>
    <property type="molecule type" value="Genomic_DNA"/>
</dbReference>
<reference evidence="2" key="1">
    <citation type="submission" date="2020-11" db="EMBL/GenBank/DDBJ databases">
        <authorList>
            <person name="Tran Van P."/>
        </authorList>
    </citation>
    <scope>NUCLEOTIDE SEQUENCE</scope>
</reference>
<dbReference type="GO" id="GO:0051959">
    <property type="term" value="F:dynein light intermediate chain binding"/>
    <property type="evidence" value="ECO:0007669"/>
    <property type="project" value="InterPro"/>
</dbReference>
<gene>
    <name evidence="2" type="ORF">TDIB3V08_LOCUS7647</name>
</gene>